<feature type="transmembrane region" description="Helical" evidence="1">
    <location>
        <begin position="20"/>
        <end position="41"/>
    </location>
</feature>
<dbReference type="EMBL" id="HBUF01512421">
    <property type="protein sequence ID" value="CAG6747008.1"/>
    <property type="molecule type" value="Transcribed_RNA"/>
</dbReference>
<accession>A0A8D8ZHH1</accession>
<dbReference type="EMBL" id="HBUF01512422">
    <property type="protein sequence ID" value="CAG6747010.1"/>
    <property type="molecule type" value="Transcribed_RNA"/>
</dbReference>
<evidence type="ECO:0000313" key="2">
    <source>
        <dbReference type="EMBL" id="CAG6747010.1"/>
    </source>
</evidence>
<name>A0A8D8ZHH1_9HEMI</name>
<organism evidence="2">
    <name type="scientific">Cacopsylla melanoneura</name>
    <dbReference type="NCBI Taxonomy" id="428564"/>
    <lineage>
        <taxon>Eukaryota</taxon>
        <taxon>Metazoa</taxon>
        <taxon>Ecdysozoa</taxon>
        <taxon>Arthropoda</taxon>
        <taxon>Hexapoda</taxon>
        <taxon>Insecta</taxon>
        <taxon>Pterygota</taxon>
        <taxon>Neoptera</taxon>
        <taxon>Paraneoptera</taxon>
        <taxon>Hemiptera</taxon>
        <taxon>Sternorrhyncha</taxon>
        <taxon>Psylloidea</taxon>
        <taxon>Psyllidae</taxon>
        <taxon>Psyllinae</taxon>
        <taxon>Cacopsylla</taxon>
    </lineage>
</organism>
<feature type="transmembrane region" description="Helical" evidence="1">
    <location>
        <begin position="48"/>
        <end position="70"/>
    </location>
</feature>
<keyword evidence="1" id="KW-0812">Transmembrane</keyword>
<keyword evidence="1" id="KW-0472">Membrane</keyword>
<feature type="transmembrane region" description="Helical" evidence="1">
    <location>
        <begin position="76"/>
        <end position="98"/>
    </location>
</feature>
<evidence type="ECO:0000256" key="1">
    <source>
        <dbReference type="SAM" id="Phobius"/>
    </source>
</evidence>
<sequence>MQRGCMGLYGKISTDSLFGFSSVFLAASISSKILSIAAACSCPCSCNLAISSFCLCLSFLANVFANSFWFCFNCSSTLLCCLCICFSCLSISFAWCFAC</sequence>
<dbReference type="EMBL" id="HBUF01512420">
    <property type="protein sequence ID" value="CAG6747006.1"/>
    <property type="molecule type" value="Transcribed_RNA"/>
</dbReference>
<dbReference type="AlphaFoldDB" id="A0A8D8ZHH1"/>
<proteinExistence type="predicted"/>
<protein>
    <submittedName>
        <fullName evidence="2">Uncharacterized protein</fullName>
    </submittedName>
</protein>
<dbReference type="EMBL" id="HBUF01512419">
    <property type="protein sequence ID" value="CAG6747004.1"/>
    <property type="molecule type" value="Transcribed_RNA"/>
</dbReference>
<reference evidence="2" key="1">
    <citation type="submission" date="2021-05" db="EMBL/GenBank/DDBJ databases">
        <authorList>
            <person name="Alioto T."/>
            <person name="Alioto T."/>
            <person name="Gomez Garrido J."/>
        </authorList>
    </citation>
    <scope>NUCLEOTIDE SEQUENCE</scope>
</reference>
<keyword evidence="1" id="KW-1133">Transmembrane helix</keyword>